<dbReference type="EMBL" id="BQNB010014839">
    <property type="protein sequence ID" value="GJT32994.1"/>
    <property type="molecule type" value="Genomic_DNA"/>
</dbReference>
<accession>A0ABQ5D833</accession>
<comment type="caution">
    <text evidence="2">The sequence shown here is derived from an EMBL/GenBank/DDBJ whole genome shotgun (WGS) entry which is preliminary data.</text>
</comment>
<feature type="compositionally biased region" description="Polar residues" evidence="1">
    <location>
        <begin position="9"/>
        <end position="20"/>
    </location>
</feature>
<feature type="compositionally biased region" description="Low complexity" evidence="1">
    <location>
        <begin position="555"/>
        <end position="574"/>
    </location>
</feature>
<evidence type="ECO:0000313" key="2">
    <source>
        <dbReference type="EMBL" id="GJT32994.1"/>
    </source>
</evidence>
<feature type="region of interest" description="Disordered" evidence="1">
    <location>
        <begin position="536"/>
        <end position="595"/>
    </location>
</feature>
<evidence type="ECO:0000256" key="1">
    <source>
        <dbReference type="SAM" id="MobiDB-lite"/>
    </source>
</evidence>
<evidence type="ECO:0000313" key="3">
    <source>
        <dbReference type="Proteomes" id="UP001151760"/>
    </source>
</evidence>
<reference evidence="2" key="2">
    <citation type="submission" date="2022-01" db="EMBL/GenBank/DDBJ databases">
        <authorList>
            <person name="Yamashiro T."/>
            <person name="Shiraishi A."/>
            <person name="Satake H."/>
            <person name="Nakayama K."/>
        </authorList>
    </citation>
    <scope>NUCLEOTIDE SEQUENCE</scope>
</reference>
<organism evidence="2 3">
    <name type="scientific">Tanacetum coccineum</name>
    <dbReference type="NCBI Taxonomy" id="301880"/>
    <lineage>
        <taxon>Eukaryota</taxon>
        <taxon>Viridiplantae</taxon>
        <taxon>Streptophyta</taxon>
        <taxon>Embryophyta</taxon>
        <taxon>Tracheophyta</taxon>
        <taxon>Spermatophyta</taxon>
        <taxon>Magnoliopsida</taxon>
        <taxon>eudicotyledons</taxon>
        <taxon>Gunneridae</taxon>
        <taxon>Pentapetalae</taxon>
        <taxon>asterids</taxon>
        <taxon>campanulids</taxon>
        <taxon>Asterales</taxon>
        <taxon>Asteraceae</taxon>
        <taxon>Asteroideae</taxon>
        <taxon>Anthemideae</taxon>
        <taxon>Anthemidinae</taxon>
        <taxon>Tanacetum</taxon>
    </lineage>
</organism>
<dbReference type="Proteomes" id="UP001151760">
    <property type="component" value="Unassembled WGS sequence"/>
</dbReference>
<sequence length="595" mass="68605">MAFLADNGDTVTTSQQSQEIPTPAVFQTDDLDAFDSNCDEAPSASAYSEQHVFNNDTYIDISNDSNMISYEQYLKETKTMVVQDTSSSAQQNELIMFVIEEVTNQVDKCNEVDKENKIDGQLRKAKEDKYVDAIIELEKQNKALDNVIYKMVQSMQTMHMLIKPQAFYDESHKTALGYQNPLYMSQAQRKETLKLAEESRLKMHDKQNDPVVQENKVFWLPISKPVSKIPTVQPEPVLKEIPRELPTISLVKDSFNKIRSHVNDSKNVVSVSTKITGQNEGSWGFEHIRKAFEKDVKPFVKTLKEYFHMFDHGLHKEITNMKEVLTQMETEAAKCSIERKTFETKEKELLIENDRLLELIISQDLVHTAVNTLTAIVDYKKMEQSYMDEYNECLELKTELLKKNDMMDKAIYNKLSKRWMYKLDLEPLSPMLLRNREAHVDYLKNNQEHADYLYDIVEHARYLRPLDSDLDYAFLEYVNDVNVRAKPKSIKSKVKKVWQSTRKVYTNVGYSWKLTRTFTIDGSTCILTRITSTTVVPPKKPISSKMSGKLKDITNIGSSSKSKNGESKISNNSEPNKNYESKVSTAPSSSRVHFR</sequence>
<feature type="compositionally biased region" description="Polar residues" evidence="1">
    <location>
        <begin position="575"/>
        <end position="595"/>
    </location>
</feature>
<protein>
    <submittedName>
        <fullName evidence="2">Uncharacterized protein</fullName>
    </submittedName>
</protein>
<reference evidence="2" key="1">
    <citation type="journal article" date="2022" name="Int. J. Mol. Sci.">
        <title>Draft Genome of Tanacetum Coccineum: Genomic Comparison of Closely Related Tanacetum-Family Plants.</title>
        <authorList>
            <person name="Yamashiro T."/>
            <person name="Shiraishi A."/>
            <person name="Nakayama K."/>
            <person name="Satake H."/>
        </authorList>
    </citation>
    <scope>NUCLEOTIDE SEQUENCE</scope>
</reference>
<proteinExistence type="predicted"/>
<gene>
    <name evidence="2" type="ORF">Tco_0923413</name>
</gene>
<feature type="region of interest" description="Disordered" evidence="1">
    <location>
        <begin position="1"/>
        <end position="22"/>
    </location>
</feature>
<name>A0ABQ5D833_9ASTR</name>
<keyword evidence="3" id="KW-1185">Reference proteome</keyword>